<dbReference type="EMBL" id="JAGXOE010000234">
    <property type="protein sequence ID" value="MBS4104524.1"/>
    <property type="molecule type" value="Genomic_DNA"/>
</dbReference>
<feature type="transmembrane region" description="Helical" evidence="1">
    <location>
        <begin position="36"/>
        <end position="58"/>
    </location>
</feature>
<gene>
    <name evidence="2" type="ORF">KFZ73_25250</name>
</gene>
<organism evidence="2 3">
    <name type="scientific">Tsukamurella paurometabola</name>
    <name type="common">Corynebacterium paurometabolum</name>
    <dbReference type="NCBI Taxonomy" id="2061"/>
    <lineage>
        <taxon>Bacteria</taxon>
        <taxon>Bacillati</taxon>
        <taxon>Actinomycetota</taxon>
        <taxon>Actinomycetes</taxon>
        <taxon>Mycobacteriales</taxon>
        <taxon>Tsukamurellaceae</taxon>
        <taxon>Tsukamurella</taxon>
    </lineage>
</organism>
<feature type="transmembrane region" description="Helical" evidence="1">
    <location>
        <begin position="70"/>
        <end position="103"/>
    </location>
</feature>
<keyword evidence="1" id="KW-0472">Membrane</keyword>
<accession>A0ABS5NJP5</accession>
<sequence>MSAPDRGRADPAVDAQSWTWDESRALPRRSPFSSRFIRYTTWAYLALILAPLPIAVVIGLQQFPDLVGPALAFVLWMCPFAAFFGVLIAPVMGFVGACVASVITAGRNRRVGGLATPGEPHV</sequence>
<dbReference type="RefSeq" id="WP_212555523.1">
    <property type="nucleotide sequence ID" value="NZ_JAGXOE010000234.1"/>
</dbReference>
<evidence type="ECO:0000313" key="2">
    <source>
        <dbReference type="EMBL" id="MBS4104524.1"/>
    </source>
</evidence>
<keyword evidence="1" id="KW-1133">Transmembrane helix</keyword>
<comment type="caution">
    <text evidence="2">The sequence shown here is derived from an EMBL/GenBank/DDBJ whole genome shotgun (WGS) entry which is preliminary data.</text>
</comment>
<keyword evidence="3" id="KW-1185">Reference proteome</keyword>
<keyword evidence="1" id="KW-0812">Transmembrane</keyword>
<evidence type="ECO:0000313" key="3">
    <source>
        <dbReference type="Proteomes" id="UP000676853"/>
    </source>
</evidence>
<dbReference type="Proteomes" id="UP000676853">
    <property type="component" value="Unassembled WGS sequence"/>
</dbReference>
<proteinExistence type="predicted"/>
<name>A0ABS5NJP5_TSUPA</name>
<reference evidence="2 3" key="1">
    <citation type="submission" date="2021-04" db="EMBL/GenBank/DDBJ databases">
        <title>Whole genome sequence analysis of a thiophenic sulfur metabolizing bacteria.</title>
        <authorList>
            <person name="Akhtar N."/>
            <person name="Akram J."/>
            <person name="Aslam A."/>
        </authorList>
    </citation>
    <scope>NUCLEOTIDE SEQUENCE [LARGE SCALE GENOMIC DNA]</scope>
    <source>
        <strain evidence="2 3">3OW</strain>
    </source>
</reference>
<protein>
    <submittedName>
        <fullName evidence="2">Uncharacterized protein</fullName>
    </submittedName>
</protein>
<evidence type="ECO:0000256" key="1">
    <source>
        <dbReference type="SAM" id="Phobius"/>
    </source>
</evidence>